<keyword evidence="3" id="KW-1185">Reference proteome</keyword>
<name>A0A2S5B7T2_9BASI</name>
<sequence length="343" mass="38124">MSATMPTAQVRGAPESAIEETALATLALCLENCKDLPEWIGRQCVKECRNSQELFLTLENILADFGASASLSLVQDSEISLVLSRVGQALLAGGTLYIGYRLLKHVRRSLITLPEWMSFVYVVAMHFRLRKHLRTRSESARPDDDLEPALHSSSSLPRSGEATPMPAASLQAKKKRSKPVVPKPPTVAVPTVSKFAAKRPRPKGKLPYPGPYPLYPEPAYEGISGETAVFRMLWAFWHILVTHARKSVEDAEGHLILDFKASELYAFAVEHEYGTALGSPERTQQILLDLIQSKRFPDNVWLMISPAPDSLFQTGPNERALRCALDSMLDINGLWDPFEENDT</sequence>
<dbReference type="EMBL" id="PJQD01000047">
    <property type="protein sequence ID" value="POY72826.1"/>
    <property type="molecule type" value="Genomic_DNA"/>
</dbReference>
<evidence type="ECO:0000313" key="3">
    <source>
        <dbReference type="Proteomes" id="UP000237144"/>
    </source>
</evidence>
<dbReference type="Proteomes" id="UP000237144">
    <property type="component" value="Unassembled WGS sequence"/>
</dbReference>
<evidence type="ECO:0000256" key="1">
    <source>
        <dbReference type="SAM" id="MobiDB-lite"/>
    </source>
</evidence>
<accession>A0A2S5B7T2</accession>
<organism evidence="2 3">
    <name type="scientific">Rhodotorula taiwanensis</name>
    <dbReference type="NCBI Taxonomy" id="741276"/>
    <lineage>
        <taxon>Eukaryota</taxon>
        <taxon>Fungi</taxon>
        <taxon>Dikarya</taxon>
        <taxon>Basidiomycota</taxon>
        <taxon>Pucciniomycotina</taxon>
        <taxon>Microbotryomycetes</taxon>
        <taxon>Sporidiobolales</taxon>
        <taxon>Sporidiobolaceae</taxon>
        <taxon>Rhodotorula</taxon>
    </lineage>
</organism>
<comment type="caution">
    <text evidence="2">The sequence shown here is derived from an EMBL/GenBank/DDBJ whole genome shotgun (WGS) entry which is preliminary data.</text>
</comment>
<gene>
    <name evidence="2" type="ORF">BMF94_4235</name>
</gene>
<dbReference type="AlphaFoldDB" id="A0A2S5B7T2"/>
<proteinExistence type="predicted"/>
<feature type="region of interest" description="Disordered" evidence="1">
    <location>
        <begin position="136"/>
        <end position="186"/>
    </location>
</feature>
<evidence type="ECO:0000313" key="2">
    <source>
        <dbReference type="EMBL" id="POY72826.1"/>
    </source>
</evidence>
<protein>
    <submittedName>
        <fullName evidence="2">Uncharacterized protein</fullName>
    </submittedName>
</protein>
<dbReference type="OrthoDB" id="10650360at2759"/>
<reference evidence="2 3" key="1">
    <citation type="journal article" date="2018" name="Front. Microbiol.">
        <title>Prospects for Fungal Bioremediation of Acidic Radioactive Waste Sites: Characterization and Genome Sequence of Rhodotorula taiwanensis MD1149.</title>
        <authorList>
            <person name="Tkavc R."/>
            <person name="Matrosova V.Y."/>
            <person name="Grichenko O.E."/>
            <person name="Gostincar C."/>
            <person name="Volpe R.P."/>
            <person name="Klimenkova P."/>
            <person name="Gaidamakova E.K."/>
            <person name="Zhou C.E."/>
            <person name="Stewart B.J."/>
            <person name="Lyman M.G."/>
            <person name="Malfatti S.A."/>
            <person name="Rubinfeld B."/>
            <person name="Courtot M."/>
            <person name="Singh J."/>
            <person name="Dalgard C.L."/>
            <person name="Hamilton T."/>
            <person name="Frey K.G."/>
            <person name="Gunde-Cimerman N."/>
            <person name="Dugan L."/>
            <person name="Daly M.J."/>
        </authorList>
    </citation>
    <scope>NUCLEOTIDE SEQUENCE [LARGE SCALE GENOMIC DNA]</scope>
    <source>
        <strain evidence="2 3">MD1149</strain>
    </source>
</reference>